<name>A0ABX0AEU0_9GAMM</name>
<dbReference type="RefSeq" id="WP_162348556.1">
    <property type="nucleotide sequence ID" value="NZ_QOVG01000002.1"/>
</dbReference>
<evidence type="ECO:0000256" key="1">
    <source>
        <dbReference type="SAM" id="Coils"/>
    </source>
</evidence>
<keyword evidence="3" id="KW-0812">Transmembrane</keyword>
<dbReference type="PANTHER" id="PTHR40278">
    <property type="entry name" value="DNA UTILIZATION PROTEIN HOFN"/>
    <property type="match status" value="1"/>
</dbReference>
<evidence type="ECO:0000313" key="4">
    <source>
        <dbReference type="EMBL" id="NDK37991.1"/>
    </source>
</evidence>
<keyword evidence="3" id="KW-0472">Membrane</keyword>
<comment type="caution">
    <text evidence="4">The sequence shown here is derived from an EMBL/GenBank/DDBJ whole genome shotgun (WGS) entry which is preliminary data.</text>
</comment>
<keyword evidence="3" id="KW-1133">Transmembrane helix</keyword>
<dbReference type="InterPro" id="IPR007813">
    <property type="entry name" value="PilN"/>
</dbReference>
<evidence type="ECO:0000256" key="2">
    <source>
        <dbReference type="SAM" id="MobiDB-lite"/>
    </source>
</evidence>
<dbReference type="Proteomes" id="UP001429354">
    <property type="component" value="Unassembled WGS sequence"/>
</dbReference>
<feature type="coiled-coil region" evidence="1">
    <location>
        <begin position="47"/>
        <end position="94"/>
    </location>
</feature>
<accession>A0ABX0AEU0</accession>
<dbReference type="EMBL" id="QOVG01000002">
    <property type="protein sequence ID" value="NDK37991.1"/>
    <property type="molecule type" value="Genomic_DNA"/>
</dbReference>
<dbReference type="PANTHER" id="PTHR40278:SF2">
    <property type="entry name" value="TYPE IV PILUS INNER MEMBRANE COMPONENT PILN"/>
    <property type="match status" value="1"/>
</dbReference>
<evidence type="ECO:0000313" key="5">
    <source>
        <dbReference type="Proteomes" id="UP001429354"/>
    </source>
</evidence>
<feature type="transmembrane region" description="Helical" evidence="3">
    <location>
        <begin position="21"/>
        <end position="43"/>
    </location>
</feature>
<feature type="region of interest" description="Disordered" evidence="2">
    <location>
        <begin position="227"/>
        <end position="257"/>
    </location>
</feature>
<proteinExistence type="predicted"/>
<protein>
    <submittedName>
        <fullName evidence="4">Fimbrial protein</fullName>
    </submittedName>
</protein>
<keyword evidence="5" id="KW-1185">Reference proteome</keyword>
<dbReference type="Pfam" id="PF05137">
    <property type="entry name" value="PilN"/>
    <property type="match status" value="1"/>
</dbReference>
<dbReference type="InterPro" id="IPR052534">
    <property type="entry name" value="Extracell_DNA_Util/SecSys_Comp"/>
</dbReference>
<keyword evidence="1" id="KW-0175">Coiled coil</keyword>
<sequence>MAKINLLPWRAERRANRQREFYGMLGLAAATGLVLSFLIWFYYSQQISGQNTRNEFLQAEIQKVEGKIKEIEALDKQKDRLLARKKVIEQLQANRSQMVHLFDSLVRTIPDGVALANIKQEGEILTLEGRAQSNARVSNYMRNLESSGWMTNPDLSIIEAKAEATTTPATVTPGARALPYAFTLKVKLANPNAPDADGNVVAPVAIGPDAAAVPPAAPAVPVVAPAAAPATTAPATAPGAATPVQTPAPTNQGRPAS</sequence>
<gene>
    <name evidence="4" type="ORF">DT603_03950</name>
</gene>
<reference evidence="4 5" key="1">
    <citation type="submission" date="2018-07" db="EMBL/GenBank/DDBJ databases">
        <title>Whole genome Sequencing of Pseudoxanthomonas gei KCTC 32298 (T).</title>
        <authorList>
            <person name="Kumar S."/>
            <person name="Bansal K."/>
            <person name="Kaur A."/>
            <person name="Patil P."/>
            <person name="Sharma S."/>
            <person name="Patil P.B."/>
        </authorList>
    </citation>
    <scope>NUCLEOTIDE SEQUENCE [LARGE SCALE GENOMIC DNA]</scope>
    <source>
        <strain evidence="4 5">KCTC 32298</strain>
    </source>
</reference>
<evidence type="ECO:0000256" key="3">
    <source>
        <dbReference type="SAM" id="Phobius"/>
    </source>
</evidence>
<feature type="compositionally biased region" description="Low complexity" evidence="2">
    <location>
        <begin position="227"/>
        <end position="250"/>
    </location>
</feature>
<organism evidence="4 5">
    <name type="scientific">Pseudoxanthomonas gei</name>
    <dbReference type="NCBI Taxonomy" id="1383030"/>
    <lineage>
        <taxon>Bacteria</taxon>
        <taxon>Pseudomonadati</taxon>
        <taxon>Pseudomonadota</taxon>
        <taxon>Gammaproteobacteria</taxon>
        <taxon>Lysobacterales</taxon>
        <taxon>Lysobacteraceae</taxon>
        <taxon>Pseudoxanthomonas</taxon>
    </lineage>
</organism>